<evidence type="ECO:0000313" key="17">
    <source>
        <dbReference type="Proteomes" id="UP000784128"/>
    </source>
</evidence>
<keyword evidence="6 14" id="KW-0004">4Fe-4S</keyword>
<reference evidence="16 17" key="1">
    <citation type="submission" date="2021-05" db="EMBL/GenBank/DDBJ databases">
        <title>The draft genome of Geobacter chapellei DSM 13688.</title>
        <authorList>
            <person name="Xu Z."/>
            <person name="Masuda Y."/>
            <person name="Itoh H."/>
            <person name="Senoo K."/>
        </authorList>
    </citation>
    <scope>NUCLEOTIDE SEQUENCE [LARGE SCALE GENOMIC DNA]</scope>
    <source>
        <strain evidence="16 17">DSM 13688</strain>
    </source>
</reference>
<dbReference type="RefSeq" id="WP_214297351.1">
    <property type="nucleotide sequence ID" value="NZ_JAHDYS010000005.1"/>
</dbReference>
<accession>A0ABS5U797</accession>
<dbReference type="SUPFAM" id="SSF54862">
    <property type="entry name" value="4Fe-4S ferredoxins"/>
    <property type="match status" value="1"/>
</dbReference>
<proteinExistence type="predicted"/>
<dbReference type="GO" id="GO:0043805">
    <property type="term" value="F:indolepyruvate ferredoxin oxidoreductase activity"/>
    <property type="evidence" value="ECO:0007669"/>
    <property type="project" value="UniProtKB-EC"/>
</dbReference>
<dbReference type="PANTHER" id="PTHR43710:SF5">
    <property type="entry name" value="INDOLEPYRUVATE FERREDOXIN OXIDOREDUCTASE ALPHA SUBUNIT"/>
    <property type="match status" value="1"/>
</dbReference>
<comment type="function">
    <text evidence="1 14">Catalyzes the ferredoxin-dependent oxidative decarboxylation of arylpyruvates.</text>
</comment>
<protein>
    <recommendedName>
        <fullName evidence="4 14">Indolepyruvate oxidoreductase subunit IorA</fullName>
        <shortName evidence="14">IOR</shortName>
        <ecNumber evidence="3 14">1.2.7.8</ecNumber>
    </recommendedName>
    <alternativeName>
        <fullName evidence="12 14">Indolepyruvate ferredoxin oxidoreductase subunit alpha</fullName>
    </alternativeName>
</protein>
<dbReference type="Gene3D" id="3.30.70.20">
    <property type="match status" value="1"/>
</dbReference>
<evidence type="ECO:0000256" key="11">
    <source>
        <dbReference type="ARBA" id="ARBA00023014"/>
    </source>
</evidence>
<dbReference type="InterPro" id="IPR017721">
    <property type="entry name" value="IorA"/>
</dbReference>
<evidence type="ECO:0000256" key="9">
    <source>
        <dbReference type="ARBA" id="ARBA00023002"/>
    </source>
</evidence>
<dbReference type="EC" id="1.2.7.8" evidence="3 14"/>
<dbReference type="PROSITE" id="PS51379">
    <property type="entry name" value="4FE4S_FER_2"/>
    <property type="match status" value="2"/>
</dbReference>
<evidence type="ECO:0000256" key="5">
    <source>
        <dbReference type="ARBA" id="ARBA00022448"/>
    </source>
</evidence>
<keyword evidence="10 14" id="KW-0408">Iron</keyword>
<dbReference type="CDD" id="cd07034">
    <property type="entry name" value="TPP_PYR_PFOR_IOR-alpha_like"/>
    <property type="match status" value="1"/>
</dbReference>
<dbReference type="SUPFAM" id="SSF52518">
    <property type="entry name" value="Thiamin diphosphate-binding fold (THDP-binding)"/>
    <property type="match status" value="2"/>
</dbReference>
<evidence type="ECO:0000256" key="13">
    <source>
        <dbReference type="ARBA" id="ARBA00048332"/>
    </source>
</evidence>
<name>A0ABS5U797_9BACT</name>
<evidence type="ECO:0000256" key="8">
    <source>
        <dbReference type="ARBA" id="ARBA00022982"/>
    </source>
</evidence>
<evidence type="ECO:0000256" key="1">
    <source>
        <dbReference type="ARBA" id="ARBA00002995"/>
    </source>
</evidence>
<dbReference type="Gene3D" id="3.40.50.920">
    <property type="match status" value="1"/>
</dbReference>
<evidence type="ECO:0000256" key="4">
    <source>
        <dbReference type="ARBA" id="ARBA00017710"/>
    </source>
</evidence>
<keyword evidence="17" id="KW-1185">Reference proteome</keyword>
<dbReference type="Pfam" id="PF02775">
    <property type="entry name" value="TPP_enzyme_C"/>
    <property type="match status" value="1"/>
</dbReference>
<feature type="domain" description="4Fe-4S ferredoxin-type" evidence="15">
    <location>
        <begin position="531"/>
        <end position="559"/>
    </location>
</feature>
<evidence type="ECO:0000256" key="12">
    <source>
        <dbReference type="ARBA" id="ARBA00030514"/>
    </source>
</evidence>
<evidence type="ECO:0000256" key="7">
    <source>
        <dbReference type="ARBA" id="ARBA00022723"/>
    </source>
</evidence>
<evidence type="ECO:0000256" key="10">
    <source>
        <dbReference type="ARBA" id="ARBA00023004"/>
    </source>
</evidence>
<keyword evidence="9 14" id="KW-0560">Oxidoreductase</keyword>
<keyword evidence="8 14" id="KW-0249">Electron transport</keyword>
<dbReference type="EMBL" id="JAHDYS010000005">
    <property type="protein sequence ID" value="MBT1071540.1"/>
    <property type="molecule type" value="Genomic_DNA"/>
</dbReference>
<evidence type="ECO:0000256" key="6">
    <source>
        <dbReference type="ARBA" id="ARBA00022485"/>
    </source>
</evidence>
<comment type="caution">
    <text evidence="16">The sequence shown here is derived from an EMBL/GenBank/DDBJ whole genome shotgun (WGS) entry which is preliminary data.</text>
</comment>
<dbReference type="InterPro" id="IPR009014">
    <property type="entry name" value="Transketo_C/PFOR_II"/>
</dbReference>
<comment type="catalytic activity">
    <reaction evidence="13 14">
        <text>indole-3-pyruvate + 2 oxidized [2Fe-2S]-[ferredoxin] + CoA = (indol-3-yl)acetyl-CoA + 2 reduced [2Fe-2S]-[ferredoxin] + CO2 + H(+)</text>
        <dbReference type="Rhea" id="RHEA:12645"/>
        <dbReference type="Rhea" id="RHEA-COMP:10000"/>
        <dbReference type="Rhea" id="RHEA-COMP:10001"/>
        <dbReference type="ChEBI" id="CHEBI:15378"/>
        <dbReference type="ChEBI" id="CHEBI:16526"/>
        <dbReference type="ChEBI" id="CHEBI:17640"/>
        <dbReference type="ChEBI" id="CHEBI:33737"/>
        <dbReference type="ChEBI" id="CHEBI:33738"/>
        <dbReference type="ChEBI" id="CHEBI:57271"/>
        <dbReference type="ChEBI" id="CHEBI:57287"/>
        <dbReference type="EC" id="1.2.7.8"/>
    </reaction>
</comment>
<dbReference type="SUPFAM" id="SSF52922">
    <property type="entry name" value="TK C-terminal domain-like"/>
    <property type="match status" value="1"/>
</dbReference>
<dbReference type="InterPro" id="IPR002880">
    <property type="entry name" value="Pyrv_Fd/Flavodoxin_OxRdtase_N"/>
</dbReference>
<dbReference type="InterPro" id="IPR045025">
    <property type="entry name" value="HACL1-like"/>
</dbReference>
<evidence type="ECO:0000259" key="15">
    <source>
        <dbReference type="PROSITE" id="PS51379"/>
    </source>
</evidence>
<dbReference type="Gene3D" id="3.40.50.970">
    <property type="match status" value="2"/>
</dbReference>
<comment type="subunit">
    <text evidence="2">Heterodimer of the IorA and IorB subunits.</text>
</comment>
<comment type="cofactor">
    <cofactor evidence="14">
        <name>[4Fe-4S] cluster</name>
        <dbReference type="ChEBI" id="CHEBI:49883"/>
    </cofactor>
    <text evidence="14">Binds 2 [4Fe-4S] clusters. In this family the first cluster has a non-standard and varying [4Fe-4S] binding motif CX(2)CX(2)CX(4-5)CP.</text>
</comment>
<dbReference type="InterPro" id="IPR017896">
    <property type="entry name" value="4Fe4S_Fe-S-bd"/>
</dbReference>
<dbReference type="NCBIfam" id="TIGR03336">
    <property type="entry name" value="IOR_alpha"/>
    <property type="match status" value="1"/>
</dbReference>
<dbReference type="Pfam" id="PF12838">
    <property type="entry name" value="Fer4_7"/>
    <property type="match status" value="1"/>
</dbReference>
<gene>
    <name evidence="16" type="primary">iorA</name>
    <name evidence="16" type="ORF">KJB30_07085</name>
</gene>
<sequence length="594" mass="64564">MKEILSGNEAIARGAYEAGCRVACAYPGTPSTEILENVVNYNEINSSWAPNEKVALEVAIGASFGGGRALCTMKHVGVNVAADPLFTLSYTGVNAGLVLVVADDPEMHSSQNEQDSRNYAKFAKVPMLEPSNSQECKAFTRLAFELSEQYDTPVLLRSTTRISHSKSIVQLEEPVTGLPEPRLIRNASKLVMLPGNARVRHPLVEERISKLSKDGATMAINRLEMRDSAIGIITSGVCYQYVREVLPTASILKLGMVHPLPHDLIREFAAKVKALYVVEELDPFIEEQIKAMGISVIGKQIMSICGELTPERIQKAFASIGVATAPAVAQPEESPAKLPPRPPNMCPGCPHRGVFYTLNQLKAYVTGDIGCYTLGFMPPLSAMDTCVCMGASVGMATGVTKVVSSEEQKKVVGVIGDSTFLHTGINGLMDMVYNQSPATLIILDNSITAMTGRQDNPASGYTLMDDPSHRIDLPLLCKAVGVKHIRVINPFDLEETRRILQEEMNRPEPSVIITDKPCVLIKREGVFEKGIVLEVSEDTCTGCRACLKIGCPAIEWRPEGEGSKKGKAYIDPFLCTGCDVCSQLCKFNAIRRSK</sequence>
<dbReference type="CDD" id="cd02008">
    <property type="entry name" value="TPP_IOR_alpha"/>
    <property type="match status" value="1"/>
</dbReference>
<evidence type="ECO:0000256" key="3">
    <source>
        <dbReference type="ARBA" id="ARBA00012812"/>
    </source>
</evidence>
<dbReference type="Pfam" id="PF01855">
    <property type="entry name" value="POR_N"/>
    <property type="match status" value="1"/>
</dbReference>
<feature type="domain" description="4Fe-4S ferredoxin-type" evidence="15">
    <location>
        <begin position="566"/>
        <end position="594"/>
    </location>
</feature>
<dbReference type="InterPro" id="IPR011766">
    <property type="entry name" value="TPP_enzyme_TPP-bd"/>
</dbReference>
<evidence type="ECO:0000313" key="16">
    <source>
        <dbReference type="EMBL" id="MBT1071540.1"/>
    </source>
</evidence>
<dbReference type="PIRSF" id="PIRSF006439">
    <property type="entry name" value="Indolepyruvate_ferr_oxidored"/>
    <property type="match status" value="1"/>
</dbReference>
<keyword evidence="5 14" id="KW-0813">Transport</keyword>
<dbReference type="PANTHER" id="PTHR43710">
    <property type="entry name" value="2-HYDROXYACYL-COA LYASE"/>
    <property type="match status" value="1"/>
</dbReference>
<keyword evidence="7 14" id="KW-0479">Metal-binding</keyword>
<keyword evidence="11 14" id="KW-0411">Iron-sulfur</keyword>
<dbReference type="InterPro" id="IPR029061">
    <property type="entry name" value="THDP-binding"/>
</dbReference>
<dbReference type="Proteomes" id="UP000784128">
    <property type="component" value="Unassembled WGS sequence"/>
</dbReference>
<organism evidence="16 17">
    <name type="scientific">Pelotalea chapellei</name>
    <dbReference type="NCBI Taxonomy" id="44671"/>
    <lineage>
        <taxon>Bacteria</taxon>
        <taxon>Pseudomonadati</taxon>
        <taxon>Thermodesulfobacteriota</taxon>
        <taxon>Desulfuromonadia</taxon>
        <taxon>Geobacterales</taxon>
        <taxon>Geobacteraceae</taxon>
        <taxon>Pelotalea</taxon>
    </lineage>
</organism>
<evidence type="ECO:0000256" key="2">
    <source>
        <dbReference type="ARBA" id="ARBA00011238"/>
    </source>
</evidence>
<evidence type="ECO:0000256" key="14">
    <source>
        <dbReference type="PIRNR" id="PIRNR006439"/>
    </source>
</evidence>